<keyword evidence="6 8" id="KW-1133">Transmembrane helix</keyword>
<feature type="transmembrane region" description="Helical" evidence="8">
    <location>
        <begin position="12"/>
        <end position="34"/>
    </location>
</feature>
<reference evidence="9 10" key="1">
    <citation type="submission" date="2016-11" db="EMBL/GenBank/DDBJ databases">
        <authorList>
            <person name="Jaros S."/>
            <person name="Januszkiewicz K."/>
            <person name="Wedrychowicz H."/>
        </authorList>
    </citation>
    <scope>NUCLEOTIDE SEQUENCE [LARGE SCALE GENOMIC DNA]</scope>
    <source>
        <strain evidence="9 10">DSM 100565</strain>
    </source>
</reference>
<dbReference type="InterPro" id="IPR002781">
    <property type="entry name" value="TM_pro_TauE-like"/>
</dbReference>
<evidence type="ECO:0000256" key="2">
    <source>
        <dbReference type="ARBA" id="ARBA00009142"/>
    </source>
</evidence>
<evidence type="ECO:0000256" key="8">
    <source>
        <dbReference type="RuleBase" id="RU363041"/>
    </source>
</evidence>
<evidence type="ECO:0000256" key="7">
    <source>
        <dbReference type="ARBA" id="ARBA00023136"/>
    </source>
</evidence>
<feature type="transmembrane region" description="Helical" evidence="8">
    <location>
        <begin position="224"/>
        <end position="244"/>
    </location>
</feature>
<dbReference type="AlphaFoldDB" id="A0A1M6E5N9"/>
<keyword evidence="5 8" id="KW-0812">Transmembrane</keyword>
<feature type="transmembrane region" description="Helical" evidence="8">
    <location>
        <begin position="163"/>
        <end position="182"/>
    </location>
</feature>
<sequence length="245" mass="25307">MPFDLAPGAATWLVLVFFGAAYVRGYCGFGFAALVLTGAGLVIDPVPLIATIIVADLAMTLGQWRGIRAGIEWRRLGLLLLGALPSVPLGVAVMSRLDPDGARIAISLVILTLCAVIWRGWRLVRPGRAAHVGAGLASGLAQGAGVGGLPVAAFFAAADLPAVVFRATIIAYFTLLDLWSLPNLAWRGLVTEDALWLSVGAVPVCLLGVLAGGHRFAGASPESFRRIAVILLAGLAALGLARALA</sequence>
<gene>
    <name evidence="9" type="ORF">SAMN05444417_1813</name>
</gene>
<evidence type="ECO:0000313" key="9">
    <source>
        <dbReference type="EMBL" id="SHI80689.1"/>
    </source>
</evidence>
<evidence type="ECO:0000256" key="4">
    <source>
        <dbReference type="ARBA" id="ARBA00022475"/>
    </source>
</evidence>
<comment type="subcellular location">
    <subcellularLocation>
        <location evidence="1 8">Cell membrane</location>
        <topology evidence="1 8">Multi-pass membrane protein</topology>
    </subcellularLocation>
</comment>
<organism evidence="9 10">
    <name type="scientific">Wenxinia saemankumensis</name>
    <dbReference type="NCBI Taxonomy" id="1447782"/>
    <lineage>
        <taxon>Bacteria</taxon>
        <taxon>Pseudomonadati</taxon>
        <taxon>Pseudomonadota</taxon>
        <taxon>Alphaproteobacteria</taxon>
        <taxon>Rhodobacterales</taxon>
        <taxon>Roseobacteraceae</taxon>
        <taxon>Wenxinia</taxon>
    </lineage>
</organism>
<evidence type="ECO:0000256" key="5">
    <source>
        <dbReference type="ARBA" id="ARBA00022692"/>
    </source>
</evidence>
<comment type="similarity">
    <text evidence="2 8">Belongs to the 4-toluene sulfonate uptake permease (TSUP) (TC 2.A.102) family.</text>
</comment>
<protein>
    <recommendedName>
        <fullName evidence="8">Probable membrane transporter protein</fullName>
    </recommendedName>
</protein>
<dbReference type="RefSeq" id="WP_073328756.1">
    <property type="nucleotide sequence ID" value="NZ_FQYO01000003.1"/>
</dbReference>
<dbReference type="PANTHER" id="PTHR30269:SF37">
    <property type="entry name" value="MEMBRANE TRANSPORTER PROTEIN"/>
    <property type="match status" value="1"/>
</dbReference>
<feature type="transmembrane region" description="Helical" evidence="8">
    <location>
        <begin position="133"/>
        <end position="157"/>
    </location>
</feature>
<evidence type="ECO:0000313" key="10">
    <source>
        <dbReference type="Proteomes" id="UP000184292"/>
    </source>
</evidence>
<feature type="transmembrane region" description="Helical" evidence="8">
    <location>
        <begin position="101"/>
        <end position="121"/>
    </location>
</feature>
<evidence type="ECO:0000256" key="6">
    <source>
        <dbReference type="ARBA" id="ARBA00022989"/>
    </source>
</evidence>
<dbReference type="PANTHER" id="PTHR30269">
    <property type="entry name" value="TRANSMEMBRANE PROTEIN YFCA"/>
    <property type="match status" value="1"/>
</dbReference>
<evidence type="ECO:0000256" key="3">
    <source>
        <dbReference type="ARBA" id="ARBA00022448"/>
    </source>
</evidence>
<dbReference type="STRING" id="1447782.SAMN05444417_1813"/>
<dbReference type="InterPro" id="IPR052017">
    <property type="entry name" value="TSUP"/>
</dbReference>
<dbReference type="GO" id="GO:0005886">
    <property type="term" value="C:plasma membrane"/>
    <property type="evidence" value="ECO:0007669"/>
    <property type="project" value="UniProtKB-SubCell"/>
</dbReference>
<keyword evidence="10" id="KW-1185">Reference proteome</keyword>
<accession>A0A1M6E5N9</accession>
<feature type="transmembrane region" description="Helical" evidence="8">
    <location>
        <begin position="76"/>
        <end position="95"/>
    </location>
</feature>
<evidence type="ECO:0000256" key="1">
    <source>
        <dbReference type="ARBA" id="ARBA00004651"/>
    </source>
</evidence>
<name>A0A1M6E5N9_9RHOB</name>
<dbReference type="Proteomes" id="UP000184292">
    <property type="component" value="Unassembled WGS sequence"/>
</dbReference>
<keyword evidence="3" id="KW-0813">Transport</keyword>
<keyword evidence="4 8" id="KW-1003">Cell membrane</keyword>
<dbReference type="Pfam" id="PF01925">
    <property type="entry name" value="TauE"/>
    <property type="match status" value="1"/>
</dbReference>
<dbReference type="EMBL" id="FQYO01000003">
    <property type="protein sequence ID" value="SHI80689.1"/>
    <property type="molecule type" value="Genomic_DNA"/>
</dbReference>
<feature type="transmembrane region" description="Helical" evidence="8">
    <location>
        <begin position="194"/>
        <end position="212"/>
    </location>
</feature>
<keyword evidence="7 8" id="KW-0472">Membrane</keyword>
<proteinExistence type="inferred from homology"/>